<evidence type="ECO:0000313" key="2">
    <source>
        <dbReference type="Proteomes" id="UP000829354"/>
    </source>
</evidence>
<evidence type="ECO:0000313" key="1">
    <source>
        <dbReference type="EMBL" id="UMM40562.1"/>
    </source>
</evidence>
<dbReference type="EMBL" id="CP092625">
    <property type="protein sequence ID" value="UMM40562.1"/>
    <property type="molecule type" value="Genomic_DNA"/>
</dbReference>
<sequence length="300" mass="34386">MRYLSGEDLRQLRLVCRSLNDSVTKLDLDTRKIMIYLSDHSIQLIVTKPVSYFRCTVTAAANGCVFQKCGFWPTVYEGSDYIDEGMKEFNKAVEKRDIKVGELHVQYEDGDEEPEKNSRQDEFFEKLSATLAKRDQKLNCRELSIGVNTPLELKLILENVCLEELCIRVHDLRDAETFDMDPIKILPQWKNIKNLDIEGLCSLRLTDFQHISCVEAEILPDTVANIIGHIETRLRTPTIVNILLRMKIDHGSLVALKEILKRYGPQTSIGGETTGRIQLESGDFVKYTLKKSSWSLKDEQ</sequence>
<protein>
    <recommendedName>
        <fullName evidence="3">F-box domain-containing protein</fullName>
    </recommendedName>
</protein>
<gene>
    <name evidence="1" type="ORF">L5515_017139</name>
</gene>
<evidence type="ECO:0008006" key="3">
    <source>
        <dbReference type="Google" id="ProtNLM"/>
    </source>
</evidence>
<accession>A0AAE9F7U0</accession>
<reference evidence="1 2" key="1">
    <citation type="submission" date="2022-04" db="EMBL/GenBank/DDBJ databases">
        <title>Chromosome-level reference genomes for two strains of Caenorhabditis briggsae: an improved platform for comparative genomics.</title>
        <authorList>
            <person name="Stevens L."/>
            <person name="Andersen E."/>
        </authorList>
    </citation>
    <scope>NUCLEOTIDE SEQUENCE [LARGE SCALE GENOMIC DNA]</scope>
    <source>
        <strain evidence="1">VX34</strain>
        <tissue evidence="1">Whole-organism</tissue>
    </source>
</reference>
<proteinExistence type="predicted"/>
<name>A0AAE9F7U0_CAEBR</name>
<keyword evidence="2" id="KW-1185">Reference proteome</keyword>
<dbReference type="Proteomes" id="UP000829354">
    <property type="component" value="Chromosome X"/>
</dbReference>
<organism evidence="1 2">
    <name type="scientific">Caenorhabditis briggsae</name>
    <dbReference type="NCBI Taxonomy" id="6238"/>
    <lineage>
        <taxon>Eukaryota</taxon>
        <taxon>Metazoa</taxon>
        <taxon>Ecdysozoa</taxon>
        <taxon>Nematoda</taxon>
        <taxon>Chromadorea</taxon>
        <taxon>Rhabditida</taxon>
        <taxon>Rhabditina</taxon>
        <taxon>Rhabditomorpha</taxon>
        <taxon>Rhabditoidea</taxon>
        <taxon>Rhabditidae</taxon>
        <taxon>Peloderinae</taxon>
        <taxon>Caenorhabditis</taxon>
    </lineage>
</organism>
<dbReference type="AlphaFoldDB" id="A0AAE9F7U0"/>